<dbReference type="Gene3D" id="3.90.1200.10">
    <property type="match status" value="1"/>
</dbReference>
<dbReference type="SUPFAM" id="SSF56112">
    <property type="entry name" value="Protein kinase-like (PK-like)"/>
    <property type="match status" value="1"/>
</dbReference>
<dbReference type="RefSeq" id="WP_289411839.1">
    <property type="nucleotide sequence ID" value="NZ_JAQIBD010000001.1"/>
</dbReference>
<keyword evidence="3" id="KW-1185">Reference proteome</keyword>
<gene>
    <name evidence="2" type="ORF">PGH07_00020</name>
</gene>
<accession>A0ABT7QW63</accession>
<proteinExistence type="predicted"/>
<evidence type="ECO:0000313" key="2">
    <source>
        <dbReference type="EMBL" id="MDM5270561.1"/>
    </source>
</evidence>
<organism evidence="2 3">
    <name type="scientific">Sulfurovum zhangzhouensis</name>
    <dbReference type="NCBI Taxonomy" id="3019067"/>
    <lineage>
        <taxon>Bacteria</taxon>
        <taxon>Pseudomonadati</taxon>
        <taxon>Campylobacterota</taxon>
        <taxon>Epsilonproteobacteria</taxon>
        <taxon>Campylobacterales</taxon>
        <taxon>Sulfurovaceae</taxon>
        <taxon>Sulfurovum</taxon>
    </lineage>
</organism>
<evidence type="ECO:0000259" key="1">
    <source>
        <dbReference type="Pfam" id="PF01636"/>
    </source>
</evidence>
<evidence type="ECO:0000313" key="3">
    <source>
        <dbReference type="Proteomes" id="UP001169069"/>
    </source>
</evidence>
<dbReference type="Proteomes" id="UP001169069">
    <property type="component" value="Unassembled WGS sequence"/>
</dbReference>
<comment type="caution">
    <text evidence="2">The sequence shown here is derived from an EMBL/GenBank/DDBJ whole genome shotgun (WGS) entry which is preliminary data.</text>
</comment>
<protein>
    <submittedName>
        <fullName evidence="2">Phosphotransferase</fullName>
    </submittedName>
</protein>
<reference evidence="2" key="1">
    <citation type="submission" date="2023-01" db="EMBL/GenBank/DDBJ databases">
        <title>Sulfurovum sp. zt1-1 genome assembly.</title>
        <authorList>
            <person name="Wang J."/>
        </authorList>
    </citation>
    <scope>NUCLEOTIDE SEQUENCE</scope>
    <source>
        <strain evidence="2">Zt1-1</strain>
    </source>
</reference>
<feature type="domain" description="Aminoglycoside phosphotransferase" evidence="1">
    <location>
        <begin position="17"/>
        <end position="231"/>
    </location>
</feature>
<dbReference type="Gene3D" id="3.30.200.20">
    <property type="entry name" value="Phosphorylase Kinase, domain 1"/>
    <property type="match status" value="1"/>
</dbReference>
<dbReference type="Pfam" id="PF01636">
    <property type="entry name" value="APH"/>
    <property type="match status" value="1"/>
</dbReference>
<name>A0ABT7QW63_9BACT</name>
<dbReference type="InterPro" id="IPR002575">
    <property type="entry name" value="Aminoglycoside_PTrfase"/>
</dbReference>
<dbReference type="EMBL" id="JAQIBD010000001">
    <property type="protein sequence ID" value="MDM5270561.1"/>
    <property type="molecule type" value="Genomic_DNA"/>
</dbReference>
<sequence length="311" mass="36168">MEKIEAWLEDIYCEGKLEPASSDASFRKYYRLNDGIQSSIIMDASLQKESLEPFIDIAFRLRDVKVTVPKILVQNREEGFLMLEDMGSTHLLETIDETNFIHFYDKAIDTIVRMQGAQTEGLPEYDAAFLRAEMNLMREWYLEKYLGKTLNEEEQEILNKILNNITNGVLSQPQGYFVHRDFHSRNIMLSPHDEIIVIDFQDARIGAVTYDLVSLLRDCYVFFDPQTIEQLALSFRDKRGLNVDDETFMRWFDLMGLQRHIKVLGIFSRLYLRDGKEGYLKDIPLTLKYVLDIASKYGETKGLVDILSVNS</sequence>
<dbReference type="InterPro" id="IPR011009">
    <property type="entry name" value="Kinase-like_dom_sf"/>
</dbReference>